<dbReference type="PANTHER" id="PTHR23117">
    <property type="entry name" value="GUANYLATE KINASE-RELATED"/>
    <property type="match status" value="1"/>
</dbReference>
<dbReference type="EC" id="2.7.4.8" evidence="4"/>
<evidence type="ECO:0000256" key="7">
    <source>
        <dbReference type="ARBA" id="ARBA00022679"/>
    </source>
</evidence>
<dbReference type="Proteomes" id="UP000275368">
    <property type="component" value="Chromosome"/>
</dbReference>
<sequence>MGIIFALYGPSSSGKTEIQKHITCSNLPRIITATTRAPRNKEIDGTHYIFMDNSEFQNQILNNRFIEWTEYNNELYGTLKSSIEKLVAENKCNSIILDLAGILSLKQLHQNVFAIFIGANIESIERRLQIRDNTSEELEQRILRAKEIELSEEYLQVADAIVWNNDGTDFSETLEKVKKIITNARTN</sequence>
<keyword evidence="8" id="KW-0547">Nucleotide-binding</keyword>
<evidence type="ECO:0000313" key="15">
    <source>
        <dbReference type="Proteomes" id="UP000275368"/>
    </source>
</evidence>
<comment type="function">
    <text evidence="1">Essential for recycling GMP and indirectly, cGMP.</text>
</comment>
<evidence type="ECO:0000256" key="10">
    <source>
        <dbReference type="ARBA" id="ARBA00022840"/>
    </source>
</evidence>
<dbReference type="EMBL" id="AP019308">
    <property type="protein sequence ID" value="BBH23424.1"/>
    <property type="molecule type" value="Genomic_DNA"/>
</dbReference>
<dbReference type="PANTHER" id="PTHR23117:SF13">
    <property type="entry name" value="GUANYLATE KINASE"/>
    <property type="match status" value="1"/>
</dbReference>
<evidence type="ECO:0000256" key="12">
    <source>
        <dbReference type="ARBA" id="ARBA00048594"/>
    </source>
</evidence>
<evidence type="ECO:0000256" key="6">
    <source>
        <dbReference type="ARBA" id="ARBA00022490"/>
    </source>
</evidence>
<evidence type="ECO:0000256" key="5">
    <source>
        <dbReference type="ARBA" id="ARBA00016296"/>
    </source>
</evidence>
<dbReference type="PROSITE" id="PS50052">
    <property type="entry name" value="GUANYLATE_KINASE_2"/>
    <property type="match status" value="1"/>
</dbReference>
<dbReference type="Pfam" id="PF00625">
    <property type="entry name" value="Guanylate_kin"/>
    <property type="match status" value="1"/>
</dbReference>
<dbReference type="InterPro" id="IPR020590">
    <property type="entry name" value="Guanylate_kinase_CS"/>
</dbReference>
<dbReference type="InterPro" id="IPR027417">
    <property type="entry name" value="P-loop_NTPase"/>
</dbReference>
<dbReference type="InterPro" id="IPR008145">
    <property type="entry name" value="GK/Ca_channel_bsu"/>
</dbReference>
<evidence type="ECO:0000256" key="11">
    <source>
        <dbReference type="ARBA" id="ARBA00030128"/>
    </source>
</evidence>
<evidence type="ECO:0000259" key="13">
    <source>
        <dbReference type="PROSITE" id="PS50052"/>
    </source>
</evidence>
<dbReference type="Gene3D" id="3.40.50.300">
    <property type="entry name" value="P-loop containing nucleotide triphosphate hydrolases"/>
    <property type="match status" value="1"/>
</dbReference>
<dbReference type="KEGG" id="pbk:Back11_47690"/>
<keyword evidence="15" id="KW-1185">Reference proteome</keyword>
<dbReference type="InterPro" id="IPR008144">
    <property type="entry name" value="Guanylate_kin-like_dom"/>
</dbReference>
<reference evidence="14 15" key="1">
    <citation type="submission" date="2018-11" db="EMBL/GenBank/DDBJ databases">
        <title>Complete genome sequence of Paenibacillus baekrokdamisoli strain KCTC 33723.</title>
        <authorList>
            <person name="Kang S.W."/>
            <person name="Lee K.C."/>
            <person name="Kim K.K."/>
            <person name="Kim J.S."/>
            <person name="Kim D.S."/>
            <person name="Ko S.H."/>
            <person name="Yang S.H."/>
            <person name="Lee J.S."/>
        </authorList>
    </citation>
    <scope>NUCLEOTIDE SEQUENCE [LARGE SCALE GENOMIC DNA]</scope>
    <source>
        <strain evidence="14 15">KCTC 33723</strain>
    </source>
</reference>
<dbReference type="GO" id="GO:0005829">
    <property type="term" value="C:cytosol"/>
    <property type="evidence" value="ECO:0007669"/>
    <property type="project" value="TreeGrafter"/>
</dbReference>
<evidence type="ECO:0000313" key="14">
    <source>
        <dbReference type="EMBL" id="BBH23424.1"/>
    </source>
</evidence>
<dbReference type="SUPFAM" id="SSF52540">
    <property type="entry name" value="P-loop containing nucleoside triphosphate hydrolases"/>
    <property type="match status" value="1"/>
</dbReference>
<organism evidence="14 15">
    <name type="scientific">Paenibacillus baekrokdamisoli</name>
    <dbReference type="NCBI Taxonomy" id="1712516"/>
    <lineage>
        <taxon>Bacteria</taxon>
        <taxon>Bacillati</taxon>
        <taxon>Bacillota</taxon>
        <taxon>Bacilli</taxon>
        <taxon>Bacillales</taxon>
        <taxon>Paenibacillaceae</taxon>
        <taxon>Paenibacillus</taxon>
    </lineage>
</organism>
<dbReference type="GO" id="GO:0005524">
    <property type="term" value="F:ATP binding"/>
    <property type="evidence" value="ECO:0007669"/>
    <property type="project" value="UniProtKB-KW"/>
</dbReference>
<dbReference type="RefSeq" id="WP_164522963.1">
    <property type="nucleotide sequence ID" value="NZ_AP019308.1"/>
</dbReference>
<evidence type="ECO:0000256" key="1">
    <source>
        <dbReference type="ARBA" id="ARBA00003531"/>
    </source>
</evidence>
<comment type="subcellular location">
    <subcellularLocation>
        <location evidence="2">Cytoplasm</location>
    </subcellularLocation>
</comment>
<evidence type="ECO:0000256" key="3">
    <source>
        <dbReference type="ARBA" id="ARBA00005790"/>
    </source>
</evidence>
<evidence type="ECO:0000256" key="8">
    <source>
        <dbReference type="ARBA" id="ARBA00022741"/>
    </source>
</evidence>
<dbReference type="GO" id="GO:0004385">
    <property type="term" value="F:GMP kinase activity"/>
    <property type="evidence" value="ECO:0007669"/>
    <property type="project" value="UniProtKB-EC"/>
</dbReference>
<name>A0A3G9JKI3_9BACL</name>
<protein>
    <recommendedName>
        <fullName evidence="5">Guanylate kinase</fullName>
        <ecNumber evidence="4">2.7.4.8</ecNumber>
    </recommendedName>
    <alternativeName>
        <fullName evidence="11">GMP kinase</fullName>
    </alternativeName>
</protein>
<proteinExistence type="inferred from homology"/>
<evidence type="ECO:0000256" key="9">
    <source>
        <dbReference type="ARBA" id="ARBA00022777"/>
    </source>
</evidence>
<dbReference type="SMART" id="SM00072">
    <property type="entry name" value="GuKc"/>
    <property type="match status" value="1"/>
</dbReference>
<accession>A0A3G9JKI3</accession>
<gene>
    <name evidence="14" type="primary">gmk_3</name>
    <name evidence="14" type="ORF">Back11_47690</name>
</gene>
<keyword evidence="10" id="KW-0067">ATP-binding</keyword>
<comment type="similarity">
    <text evidence="3">Belongs to the guanylate kinase family.</text>
</comment>
<keyword evidence="6" id="KW-0963">Cytoplasm</keyword>
<evidence type="ECO:0000256" key="4">
    <source>
        <dbReference type="ARBA" id="ARBA00012961"/>
    </source>
</evidence>
<comment type="catalytic activity">
    <reaction evidence="12">
        <text>GMP + ATP = GDP + ADP</text>
        <dbReference type="Rhea" id="RHEA:20780"/>
        <dbReference type="ChEBI" id="CHEBI:30616"/>
        <dbReference type="ChEBI" id="CHEBI:58115"/>
        <dbReference type="ChEBI" id="CHEBI:58189"/>
        <dbReference type="ChEBI" id="CHEBI:456216"/>
        <dbReference type="EC" id="2.7.4.8"/>
    </reaction>
</comment>
<keyword evidence="7" id="KW-0808">Transferase</keyword>
<dbReference type="PROSITE" id="PS00856">
    <property type="entry name" value="GUANYLATE_KINASE_1"/>
    <property type="match status" value="1"/>
</dbReference>
<keyword evidence="9 14" id="KW-0418">Kinase</keyword>
<dbReference type="CDD" id="cd00071">
    <property type="entry name" value="GMPK"/>
    <property type="match status" value="1"/>
</dbReference>
<evidence type="ECO:0000256" key="2">
    <source>
        <dbReference type="ARBA" id="ARBA00004496"/>
    </source>
</evidence>
<dbReference type="FunFam" id="3.30.63.10:FF:000005">
    <property type="entry name" value="Guanylate kinase"/>
    <property type="match status" value="1"/>
</dbReference>
<feature type="domain" description="Guanylate kinase-like" evidence="13">
    <location>
        <begin position="2"/>
        <end position="182"/>
    </location>
</feature>
<dbReference type="AlphaFoldDB" id="A0A3G9JKI3"/>